<reference evidence="1 2" key="1">
    <citation type="journal article" date="2019" name="Int. J. Syst. Evol. Microbiol.">
        <title>Thermogemmatispora aurantia sp. nov. and Thermogemmatispora argillosa sp. nov., within the class Ktedonobacteria, and emended description of the genus Thermogemmatispora.</title>
        <authorList>
            <person name="Zheng Y."/>
            <person name="Wang C.M."/>
            <person name="Sakai Y."/>
            <person name="Abe K."/>
            <person name="Yokota A."/>
            <person name="Yabe S."/>
        </authorList>
    </citation>
    <scope>NUCLEOTIDE SEQUENCE [LARGE SCALE GENOMIC DNA]</scope>
    <source>
        <strain evidence="1 2">A1-2</strain>
    </source>
</reference>
<keyword evidence="2" id="KW-1185">Reference proteome</keyword>
<dbReference type="RefSeq" id="WP_151727183.1">
    <property type="nucleotide sequence ID" value="NZ_BKZV01000001.1"/>
</dbReference>
<organism evidence="1 2">
    <name type="scientific">Thermogemmatispora aurantia</name>
    <dbReference type="NCBI Taxonomy" id="2045279"/>
    <lineage>
        <taxon>Bacteria</taxon>
        <taxon>Bacillati</taxon>
        <taxon>Chloroflexota</taxon>
        <taxon>Ktedonobacteria</taxon>
        <taxon>Thermogemmatisporales</taxon>
        <taxon>Thermogemmatisporaceae</taxon>
        <taxon>Thermogemmatispora</taxon>
    </lineage>
</organism>
<dbReference type="EMBL" id="BKZV01000001">
    <property type="protein sequence ID" value="GER82286.1"/>
    <property type="molecule type" value="Genomic_DNA"/>
</dbReference>
<accession>A0A5J4K830</accession>
<comment type="caution">
    <text evidence="1">The sequence shown here is derived from an EMBL/GenBank/DDBJ whole genome shotgun (WGS) entry which is preliminary data.</text>
</comment>
<evidence type="ECO:0000313" key="1">
    <source>
        <dbReference type="EMBL" id="GER82286.1"/>
    </source>
</evidence>
<sequence>MSETPSPERGLRNRSEVVASTSVAHADLKQLVKPFPANAFFLGEHLPDRVVDDNRQMRRLLVRFARLSEVLQVERDPLPWAAYTWGRVFCEEGELRWDGSEGELRVVYLGQAHLLAEHLQASSRPVEGLKRRSTQYYLFGERPRRLHPQEVGVAPEEEPRLFLTTRIPRPLFYPAELLPTAKRVTLKVYSYYDPADGATAYFRFAGLEAEPLPTEIRGGRS</sequence>
<protein>
    <submittedName>
        <fullName evidence="1">Uncharacterized protein</fullName>
    </submittedName>
</protein>
<name>A0A5J4K830_9CHLR</name>
<dbReference type="Proteomes" id="UP000334820">
    <property type="component" value="Unassembled WGS sequence"/>
</dbReference>
<proteinExistence type="predicted"/>
<evidence type="ECO:0000313" key="2">
    <source>
        <dbReference type="Proteomes" id="UP000334820"/>
    </source>
</evidence>
<dbReference type="InterPro" id="IPR023815">
    <property type="entry name" value="CRISPR-assoc_Csx19"/>
</dbReference>
<dbReference type="NCBIfam" id="TIGR03984">
    <property type="entry name" value="CRISPR-associated protein Csx19"/>
    <property type="match status" value="1"/>
</dbReference>
<dbReference type="AlphaFoldDB" id="A0A5J4K830"/>
<gene>
    <name evidence="1" type="ORF">KTAU_09240</name>
</gene>